<dbReference type="Pfam" id="PF00281">
    <property type="entry name" value="Ribosomal_L5"/>
    <property type="match status" value="1"/>
</dbReference>
<keyword evidence="5" id="KW-0699">rRNA-binding</keyword>
<comment type="function">
    <text evidence="5">This is 1 of the proteins that bind and probably mediate the attachment of the 5S RNA into the large ribosomal subunit, where it forms part of the central protuberance. In the 70S ribosome it contacts protein S13 of the 30S subunit (bridge B1b), connecting the 2 subunits; this bridge is implicated in subunit movement. Contacts the P site tRNA; the 5S rRNA and some of its associated proteins might help stabilize positioning of ribosome-bound tRNAs.</text>
</comment>
<evidence type="ECO:0000313" key="9">
    <source>
        <dbReference type="EMBL" id="NMC61682.1"/>
    </source>
</evidence>
<evidence type="ECO:0000256" key="1">
    <source>
        <dbReference type="ARBA" id="ARBA00008553"/>
    </source>
</evidence>
<dbReference type="GO" id="GO:0019843">
    <property type="term" value="F:rRNA binding"/>
    <property type="evidence" value="ECO:0007669"/>
    <property type="project" value="UniProtKB-UniRule"/>
</dbReference>
<evidence type="ECO:0000313" key="10">
    <source>
        <dbReference type="Proteomes" id="UP000524246"/>
    </source>
</evidence>
<dbReference type="PIRSF" id="PIRSF002161">
    <property type="entry name" value="Ribosomal_L5"/>
    <property type="match status" value="1"/>
</dbReference>
<feature type="domain" description="Large ribosomal subunit protein uL5 C-terminal" evidence="8">
    <location>
        <begin position="84"/>
        <end position="177"/>
    </location>
</feature>
<dbReference type="Proteomes" id="UP000524246">
    <property type="component" value="Unassembled WGS sequence"/>
</dbReference>
<evidence type="ECO:0000256" key="2">
    <source>
        <dbReference type="ARBA" id="ARBA00022980"/>
    </source>
</evidence>
<evidence type="ECO:0000256" key="3">
    <source>
        <dbReference type="ARBA" id="ARBA00023274"/>
    </source>
</evidence>
<dbReference type="GO" id="GO:0005840">
    <property type="term" value="C:ribosome"/>
    <property type="evidence" value="ECO:0007669"/>
    <property type="project" value="UniProtKB-KW"/>
</dbReference>
<evidence type="ECO:0000256" key="4">
    <source>
        <dbReference type="ARBA" id="ARBA00035245"/>
    </source>
</evidence>
<dbReference type="InterPro" id="IPR031309">
    <property type="entry name" value="Ribosomal_uL5_C"/>
</dbReference>
<dbReference type="Pfam" id="PF00673">
    <property type="entry name" value="Ribosomal_L5_C"/>
    <property type="match status" value="1"/>
</dbReference>
<keyword evidence="5" id="KW-0694">RNA-binding</keyword>
<name>A0A7X9FP38_9DELT</name>
<keyword evidence="5" id="KW-0820">tRNA-binding</keyword>
<dbReference type="InterPro" id="IPR020930">
    <property type="entry name" value="Ribosomal_uL5_bac-type"/>
</dbReference>
<evidence type="ECO:0000256" key="6">
    <source>
        <dbReference type="RuleBase" id="RU003930"/>
    </source>
</evidence>
<organism evidence="9 10">
    <name type="scientific">SAR324 cluster bacterium</name>
    <dbReference type="NCBI Taxonomy" id="2024889"/>
    <lineage>
        <taxon>Bacteria</taxon>
        <taxon>Deltaproteobacteria</taxon>
        <taxon>SAR324 cluster</taxon>
    </lineage>
</organism>
<feature type="domain" description="Large ribosomal subunit protein uL5 N-terminal" evidence="7">
    <location>
        <begin position="24"/>
        <end position="80"/>
    </location>
</feature>
<comment type="subunit">
    <text evidence="5">Part of the 50S ribosomal subunit; part of the 5S rRNA/L5/L18/L25 subcomplex. Contacts the 5S rRNA and the P site tRNA. Forms a bridge to the 30S subunit in the 70S ribosome.</text>
</comment>
<dbReference type="InterPro" id="IPR031310">
    <property type="entry name" value="Ribosomal_uL5_N"/>
</dbReference>
<dbReference type="InterPro" id="IPR022803">
    <property type="entry name" value="Ribosomal_uL5_dom_sf"/>
</dbReference>
<gene>
    <name evidence="5 9" type="primary">rplE</name>
    <name evidence="9" type="ORF">GYA55_00795</name>
</gene>
<proteinExistence type="inferred from homology"/>
<comment type="similarity">
    <text evidence="1 5 6">Belongs to the universal ribosomal protein uL5 family.</text>
</comment>
<dbReference type="EMBL" id="JAAZON010000027">
    <property type="protein sequence ID" value="NMC61682.1"/>
    <property type="molecule type" value="Genomic_DNA"/>
</dbReference>
<dbReference type="AlphaFoldDB" id="A0A7X9FP38"/>
<dbReference type="GO" id="GO:0003735">
    <property type="term" value="F:structural constituent of ribosome"/>
    <property type="evidence" value="ECO:0007669"/>
    <property type="project" value="InterPro"/>
</dbReference>
<dbReference type="GO" id="GO:0006412">
    <property type="term" value="P:translation"/>
    <property type="evidence" value="ECO:0007669"/>
    <property type="project" value="UniProtKB-UniRule"/>
</dbReference>
<protein>
    <recommendedName>
        <fullName evidence="4 5">Large ribosomal subunit protein uL5</fullName>
    </recommendedName>
</protein>
<sequence length="179" mass="20219">MSRLKEQYKNEIIPNLIKEFGYKNIMQVPRLEKIVVNMGLGEAIQNVKILDSAAEELEVITGQKSVITKAKKSIASFKLRQGMPIGCMVTLRREKMYEFLDRLMNIALPRVRDFKGVSSKGFDGRGNYSIGIKEQLIFPEINYDKVEKVKGLNVSIVTSAATDEEGRALLKGFGMPFRN</sequence>
<dbReference type="FunFam" id="3.30.1440.10:FF:000001">
    <property type="entry name" value="50S ribosomal protein L5"/>
    <property type="match status" value="1"/>
</dbReference>
<reference evidence="9 10" key="1">
    <citation type="journal article" date="2020" name="Biotechnol. Biofuels">
        <title>New insights from the biogas microbiome by comprehensive genome-resolved metagenomics of nearly 1600 species originating from multiple anaerobic digesters.</title>
        <authorList>
            <person name="Campanaro S."/>
            <person name="Treu L."/>
            <person name="Rodriguez-R L.M."/>
            <person name="Kovalovszki A."/>
            <person name="Ziels R.M."/>
            <person name="Maus I."/>
            <person name="Zhu X."/>
            <person name="Kougias P.G."/>
            <person name="Basile A."/>
            <person name="Luo G."/>
            <person name="Schluter A."/>
            <person name="Konstantinidis K.T."/>
            <person name="Angelidaki I."/>
        </authorList>
    </citation>
    <scope>NUCLEOTIDE SEQUENCE [LARGE SCALE GENOMIC DNA]</scope>
    <source>
        <strain evidence="9">AS27yjCOA_65</strain>
    </source>
</reference>
<dbReference type="InterPro" id="IPR002132">
    <property type="entry name" value="Ribosomal_uL5"/>
</dbReference>
<evidence type="ECO:0000256" key="5">
    <source>
        <dbReference type="HAMAP-Rule" id="MF_01333"/>
    </source>
</evidence>
<accession>A0A7X9FP38</accession>
<keyword evidence="3 5" id="KW-0687">Ribonucleoprotein</keyword>
<dbReference type="PROSITE" id="PS00358">
    <property type="entry name" value="RIBOSOMAL_L5"/>
    <property type="match status" value="1"/>
</dbReference>
<dbReference type="InterPro" id="IPR020929">
    <property type="entry name" value="Ribosomal_uL5_CS"/>
</dbReference>
<dbReference type="PANTHER" id="PTHR11994">
    <property type="entry name" value="60S RIBOSOMAL PROTEIN L11-RELATED"/>
    <property type="match status" value="1"/>
</dbReference>
<comment type="caution">
    <text evidence="9">The sequence shown here is derived from an EMBL/GenBank/DDBJ whole genome shotgun (WGS) entry which is preliminary data.</text>
</comment>
<dbReference type="Gene3D" id="3.30.1440.10">
    <property type="match status" value="1"/>
</dbReference>
<keyword evidence="2 5" id="KW-0689">Ribosomal protein</keyword>
<evidence type="ECO:0000259" key="8">
    <source>
        <dbReference type="Pfam" id="PF00673"/>
    </source>
</evidence>
<dbReference type="HAMAP" id="MF_01333_B">
    <property type="entry name" value="Ribosomal_uL5_B"/>
    <property type="match status" value="1"/>
</dbReference>
<dbReference type="NCBIfam" id="NF000585">
    <property type="entry name" value="PRK00010.1"/>
    <property type="match status" value="1"/>
</dbReference>
<dbReference type="SUPFAM" id="SSF55282">
    <property type="entry name" value="RL5-like"/>
    <property type="match status" value="1"/>
</dbReference>
<dbReference type="GO" id="GO:1990904">
    <property type="term" value="C:ribonucleoprotein complex"/>
    <property type="evidence" value="ECO:0007669"/>
    <property type="project" value="UniProtKB-KW"/>
</dbReference>
<dbReference type="GO" id="GO:0000049">
    <property type="term" value="F:tRNA binding"/>
    <property type="evidence" value="ECO:0007669"/>
    <property type="project" value="UniProtKB-UniRule"/>
</dbReference>
<evidence type="ECO:0000259" key="7">
    <source>
        <dbReference type="Pfam" id="PF00281"/>
    </source>
</evidence>